<dbReference type="InterPro" id="IPR018964">
    <property type="entry name" value="Phage_phiJL001_Gp84_C"/>
</dbReference>
<dbReference type="Proteomes" id="UP000184144">
    <property type="component" value="Unassembled WGS sequence"/>
</dbReference>
<reference evidence="3" key="1">
    <citation type="submission" date="2016-11" db="EMBL/GenBank/DDBJ databases">
        <authorList>
            <person name="Varghese N."/>
            <person name="Submissions S."/>
        </authorList>
    </citation>
    <scope>NUCLEOTIDE SEQUENCE [LARGE SCALE GENOMIC DNA]</scope>
    <source>
        <strain evidence="3">DSM 100566</strain>
    </source>
</reference>
<dbReference type="AlphaFoldDB" id="A0A1M4SSG9"/>
<accession>A0A1M4SSG9</accession>
<dbReference type="InterPro" id="IPR011928">
    <property type="entry name" value="Phage_phiJL001_Gp84"/>
</dbReference>
<evidence type="ECO:0000313" key="2">
    <source>
        <dbReference type="EMBL" id="SHE35092.1"/>
    </source>
</evidence>
<evidence type="ECO:0000313" key="3">
    <source>
        <dbReference type="Proteomes" id="UP000184144"/>
    </source>
</evidence>
<dbReference type="STRING" id="1486859.SAMN05444273_101173"/>
<dbReference type="Pfam" id="PF09931">
    <property type="entry name" value="Phage_phiJL001_Gp84_N"/>
    <property type="match status" value="1"/>
</dbReference>
<name>A0A1M4SSG9_9RHOB</name>
<dbReference type="OrthoDB" id="1633386at2"/>
<dbReference type="NCBIfam" id="TIGR02218">
    <property type="entry name" value="phg_TIGR02218"/>
    <property type="match status" value="1"/>
</dbReference>
<keyword evidence="3" id="KW-1185">Reference proteome</keyword>
<protein>
    <recommendedName>
        <fullName evidence="1">Bacteriophage phiJL001 Gp84 C-terminal domain-containing protein</fullName>
    </recommendedName>
</protein>
<dbReference type="Pfam" id="PF09356">
    <property type="entry name" value="Phage_BR0599"/>
    <property type="match status" value="1"/>
</dbReference>
<gene>
    <name evidence="2" type="ORF">SAMN05444273_101173</name>
</gene>
<dbReference type="RefSeq" id="WP_073139040.1">
    <property type="nucleotide sequence ID" value="NZ_FQUV01000001.1"/>
</dbReference>
<proteinExistence type="predicted"/>
<dbReference type="EMBL" id="FQUV01000001">
    <property type="protein sequence ID" value="SHE35092.1"/>
    <property type="molecule type" value="Genomic_DNA"/>
</dbReference>
<organism evidence="2 3">
    <name type="scientific">Litoreibacter ascidiaceicola</name>
    <dbReference type="NCBI Taxonomy" id="1486859"/>
    <lineage>
        <taxon>Bacteria</taxon>
        <taxon>Pseudomonadati</taxon>
        <taxon>Pseudomonadota</taxon>
        <taxon>Alphaproteobacteria</taxon>
        <taxon>Rhodobacterales</taxon>
        <taxon>Roseobacteraceae</taxon>
        <taxon>Litoreibacter</taxon>
    </lineage>
</organism>
<evidence type="ECO:0000259" key="1">
    <source>
        <dbReference type="Pfam" id="PF09356"/>
    </source>
</evidence>
<sequence>MSLQEHLAGGLTTVCRCWAVMRRDGRVFGFTDHDEGLSFEGVDFKADTGLTASALQQVTGLAVDNTEAVGALSDDAVTDADINAGRFDGSEVTAWLVNWRDVAAREVQFKGSIGELKRADGAFHAELRGLSEVLNTPVGRVYQKPCQAVLGDKRCCVNLSAAGYRTEVAVEQVEAGRVFRFASLAGFDDRWFERGRLEVRSGQADGLVAMVKNDRIVDGARVIELWEELRMPVEVGDTVLLEAGCDKRIETCRLKFQNIENFQGFPHIPGEDWLMTYPQDSGANDGGSRYK</sequence>
<feature type="domain" description="Bacteriophage phiJL001 Gp84 C-terminal" evidence="1">
    <location>
        <begin position="190"/>
        <end position="272"/>
    </location>
</feature>